<dbReference type="PANTHER" id="PTHR44591:SF3">
    <property type="entry name" value="RESPONSE REGULATORY DOMAIN-CONTAINING PROTEIN"/>
    <property type="match status" value="1"/>
</dbReference>
<gene>
    <name evidence="4" type="primary">phoB_2</name>
    <name evidence="4" type="ORF">HC248_02886</name>
</gene>
<dbReference type="SUPFAM" id="SSF52172">
    <property type="entry name" value="CheY-like"/>
    <property type="match status" value="2"/>
</dbReference>
<dbReference type="GO" id="GO:0000160">
    <property type="term" value="P:phosphorelay signal transduction system"/>
    <property type="evidence" value="ECO:0007669"/>
    <property type="project" value="InterPro"/>
</dbReference>
<dbReference type="Proteomes" id="UP000502041">
    <property type="component" value="Chromosome"/>
</dbReference>
<dbReference type="InterPro" id="IPR050595">
    <property type="entry name" value="Bact_response_regulator"/>
</dbReference>
<evidence type="ECO:0000313" key="5">
    <source>
        <dbReference type="Proteomes" id="UP000502041"/>
    </source>
</evidence>
<dbReference type="Pfam" id="PF00072">
    <property type="entry name" value="Response_reg"/>
    <property type="match status" value="2"/>
</dbReference>
<dbReference type="InterPro" id="IPR001789">
    <property type="entry name" value="Sig_transdc_resp-reg_receiver"/>
</dbReference>
<feature type="modified residue" description="4-aspartylphosphate" evidence="2">
    <location>
        <position position="55"/>
    </location>
</feature>
<dbReference type="AlphaFoldDB" id="A0A6H2HCR8"/>
<feature type="domain" description="Response regulatory" evidence="3">
    <location>
        <begin position="5"/>
        <end position="122"/>
    </location>
</feature>
<dbReference type="PANTHER" id="PTHR44591">
    <property type="entry name" value="STRESS RESPONSE REGULATOR PROTEIN 1"/>
    <property type="match status" value="1"/>
</dbReference>
<accession>A0A6H2HCR8</accession>
<dbReference type="RefSeq" id="WP_168923052.1">
    <property type="nucleotide sequence ID" value="NZ_CP051461.1"/>
</dbReference>
<dbReference type="SMART" id="SM00448">
    <property type="entry name" value="REC"/>
    <property type="match status" value="2"/>
</dbReference>
<dbReference type="Gene3D" id="3.40.50.2300">
    <property type="match status" value="2"/>
</dbReference>
<proteinExistence type="predicted"/>
<organism evidence="4 5">
    <name type="scientific">Polaromonas vacuolata</name>
    <dbReference type="NCBI Taxonomy" id="37448"/>
    <lineage>
        <taxon>Bacteria</taxon>
        <taxon>Pseudomonadati</taxon>
        <taxon>Pseudomonadota</taxon>
        <taxon>Betaproteobacteria</taxon>
        <taxon>Burkholderiales</taxon>
        <taxon>Comamonadaceae</taxon>
        <taxon>Polaromonas</taxon>
    </lineage>
</organism>
<dbReference type="InterPro" id="IPR011006">
    <property type="entry name" value="CheY-like_superfamily"/>
</dbReference>
<dbReference type="EMBL" id="CP051461">
    <property type="protein sequence ID" value="QJC57557.1"/>
    <property type="molecule type" value="Genomic_DNA"/>
</dbReference>
<sequence>MSAQRILLVEDDKDIRSIVQLALEHLGGYQVLACACGAQALAEAANFRPDLLLLDVSMPDMDGLETLAALRQQSALALVPVAFLTAHTAAKQVSQYRALNAVDVIAKPFDPHQLCERIRAILAKTATATTSVSAPANTDQARTDQARVALVVEDDPSIRYLLGFILAQQGWAMLEAHDGLQGKAAILGGPVVDAVLLDIMLPEIDGLQLLDILRSQRRWKDVPVMMLSASGDEPSVKRALVSGANDYLAKPFDPDDLIARLSRMHGLSSSAH</sequence>
<feature type="domain" description="Response regulatory" evidence="3">
    <location>
        <begin position="148"/>
        <end position="265"/>
    </location>
</feature>
<keyword evidence="5" id="KW-1185">Reference proteome</keyword>
<name>A0A6H2HCR8_9BURK</name>
<feature type="modified residue" description="4-aspartylphosphate" evidence="2">
    <location>
        <position position="198"/>
    </location>
</feature>
<protein>
    <submittedName>
        <fullName evidence="4">Phosphate regulon transcriptional regulatory protein PhoB</fullName>
    </submittedName>
</protein>
<evidence type="ECO:0000259" key="3">
    <source>
        <dbReference type="PROSITE" id="PS50110"/>
    </source>
</evidence>
<dbReference type="PROSITE" id="PS50110">
    <property type="entry name" value="RESPONSE_REGULATORY"/>
    <property type="match status" value="2"/>
</dbReference>
<keyword evidence="1 2" id="KW-0597">Phosphoprotein</keyword>
<dbReference type="KEGG" id="pvac:HC248_02886"/>
<evidence type="ECO:0000313" key="4">
    <source>
        <dbReference type="EMBL" id="QJC57557.1"/>
    </source>
</evidence>
<reference evidence="4 5" key="1">
    <citation type="submission" date="2020-04" db="EMBL/GenBank/DDBJ databases">
        <title>Complete genome of a Psychrophilic, Marine, Gas Vacuolate Bacterium Polaromonas vacuolata KCTC 22033T.</title>
        <authorList>
            <person name="Hwang K."/>
            <person name="Kim K.M."/>
        </authorList>
    </citation>
    <scope>NUCLEOTIDE SEQUENCE [LARGE SCALE GENOMIC DNA]</scope>
    <source>
        <strain evidence="4 5">KCTC 22033</strain>
    </source>
</reference>
<evidence type="ECO:0000256" key="2">
    <source>
        <dbReference type="PROSITE-ProRule" id="PRU00169"/>
    </source>
</evidence>
<evidence type="ECO:0000256" key="1">
    <source>
        <dbReference type="ARBA" id="ARBA00022553"/>
    </source>
</evidence>
<dbReference type="CDD" id="cd17574">
    <property type="entry name" value="REC_OmpR"/>
    <property type="match status" value="1"/>
</dbReference>